<dbReference type="GO" id="GO:0005886">
    <property type="term" value="C:plasma membrane"/>
    <property type="evidence" value="ECO:0007669"/>
    <property type="project" value="TreeGrafter"/>
</dbReference>
<dbReference type="OrthoDB" id="28230at2759"/>
<dbReference type="InterPro" id="IPR020635">
    <property type="entry name" value="Tyr_kinase_cat_dom"/>
</dbReference>
<dbReference type="PANTHER" id="PTHR24416:SF611">
    <property type="entry name" value="TYROSINE-PROTEIN KINASE TRANSMEMBRANE RECEPTOR ROR"/>
    <property type="match status" value="1"/>
</dbReference>
<evidence type="ECO:0000313" key="4">
    <source>
        <dbReference type="Proteomes" id="UP000281553"/>
    </source>
</evidence>
<dbReference type="SUPFAM" id="SSF56112">
    <property type="entry name" value="Protein kinase-like (PK-like)"/>
    <property type="match status" value="1"/>
</dbReference>
<organism evidence="3 4">
    <name type="scientific">Dibothriocephalus latus</name>
    <name type="common">Fish tapeworm</name>
    <name type="synonym">Diphyllobothrium latum</name>
    <dbReference type="NCBI Taxonomy" id="60516"/>
    <lineage>
        <taxon>Eukaryota</taxon>
        <taxon>Metazoa</taxon>
        <taxon>Spiralia</taxon>
        <taxon>Lophotrochozoa</taxon>
        <taxon>Platyhelminthes</taxon>
        <taxon>Cestoda</taxon>
        <taxon>Eucestoda</taxon>
        <taxon>Diphyllobothriidea</taxon>
        <taxon>Diphyllobothriidae</taxon>
        <taxon>Dibothriocephalus</taxon>
    </lineage>
</organism>
<keyword evidence="1" id="KW-0812">Transmembrane</keyword>
<dbReference type="EMBL" id="UYRU01043434">
    <property type="protein sequence ID" value="VDK82015.1"/>
    <property type="molecule type" value="Genomic_DNA"/>
</dbReference>
<evidence type="ECO:0000259" key="2">
    <source>
        <dbReference type="PROSITE" id="PS50011"/>
    </source>
</evidence>
<keyword evidence="1" id="KW-1133">Transmembrane helix</keyword>
<protein>
    <recommendedName>
        <fullName evidence="2">Protein kinase domain-containing protein</fullName>
    </recommendedName>
</protein>
<keyword evidence="4" id="KW-1185">Reference proteome</keyword>
<dbReference type="Proteomes" id="UP000281553">
    <property type="component" value="Unassembled WGS sequence"/>
</dbReference>
<name>A0A3P6TLY0_DIBLA</name>
<gene>
    <name evidence="3" type="ORF">DILT_LOCUS3298</name>
</gene>
<dbReference type="InterPro" id="IPR001245">
    <property type="entry name" value="Ser-Thr/Tyr_kinase_cat_dom"/>
</dbReference>
<dbReference type="GO" id="GO:0043235">
    <property type="term" value="C:receptor complex"/>
    <property type="evidence" value="ECO:0007669"/>
    <property type="project" value="TreeGrafter"/>
</dbReference>
<sequence>MLELTVGLGNIIVLIILYTAGLFPIRWTAPEATGCNYFADSSADVWSFGVLMYEVLTYGGLPYAEIPEDEILAYLKNGNRLPNPCKPEWSQSGALYGVMLRCWAAEPKERPTFKALKQEQLFSN</sequence>
<evidence type="ECO:0000256" key="1">
    <source>
        <dbReference type="SAM" id="Phobius"/>
    </source>
</evidence>
<dbReference type="SMART" id="SM00219">
    <property type="entry name" value="TyrKc"/>
    <property type="match status" value="1"/>
</dbReference>
<feature type="transmembrane region" description="Helical" evidence="1">
    <location>
        <begin position="6"/>
        <end position="25"/>
    </location>
</feature>
<keyword evidence="1" id="KW-0472">Membrane</keyword>
<evidence type="ECO:0000313" key="3">
    <source>
        <dbReference type="EMBL" id="VDK82015.1"/>
    </source>
</evidence>
<dbReference type="PANTHER" id="PTHR24416">
    <property type="entry name" value="TYROSINE-PROTEIN KINASE RECEPTOR"/>
    <property type="match status" value="1"/>
</dbReference>
<dbReference type="Gene3D" id="1.10.510.10">
    <property type="entry name" value="Transferase(Phosphotransferase) domain 1"/>
    <property type="match status" value="1"/>
</dbReference>
<accession>A0A3P6TLY0</accession>
<dbReference type="PROSITE" id="PS50011">
    <property type="entry name" value="PROTEIN_KINASE_DOM"/>
    <property type="match status" value="1"/>
</dbReference>
<dbReference type="GO" id="GO:0007169">
    <property type="term" value="P:cell surface receptor protein tyrosine kinase signaling pathway"/>
    <property type="evidence" value="ECO:0007669"/>
    <property type="project" value="TreeGrafter"/>
</dbReference>
<reference evidence="3 4" key="1">
    <citation type="submission" date="2018-11" db="EMBL/GenBank/DDBJ databases">
        <authorList>
            <consortium name="Pathogen Informatics"/>
        </authorList>
    </citation>
    <scope>NUCLEOTIDE SEQUENCE [LARGE SCALE GENOMIC DNA]</scope>
</reference>
<dbReference type="GO" id="GO:0004714">
    <property type="term" value="F:transmembrane receptor protein tyrosine kinase activity"/>
    <property type="evidence" value="ECO:0007669"/>
    <property type="project" value="TreeGrafter"/>
</dbReference>
<dbReference type="InterPro" id="IPR050122">
    <property type="entry name" value="RTK"/>
</dbReference>
<dbReference type="Pfam" id="PF07714">
    <property type="entry name" value="PK_Tyr_Ser-Thr"/>
    <property type="match status" value="1"/>
</dbReference>
<feature type="domain" description="Protein kinase" evidence="2">
    <location>
        <begin position="1"/>
        <end position="122"/>
    </location>
</feature>
<dbReference type="AlphaFoldDB" id="A0A3P6TLY0"/>
<dbReference type="InterPro" id="IPR000719">
    <property type="entry name" value="Prot_kinase_dom"/>
</dbReference>
<dbReference type="GO" id="GO:0005524">
    <property type="term" value="F:ATP binding"/>
    <property type="evidence" value="ECO:0007669"/>
    <property type="project" value="InterPro"/>
</dbReference>
<proteinExistence type="predicted"/>
<dbReference type="InterPro" id="IPR011009">
    <property type="entry name" value="Kinase-like_dom_sf"/>
</dbReference>